<dbReference type="EMBL" id="BAABDC010000006">
    <property type="protein sequence ID" value="GAA3713986.1"/>
    <property type="molecule type" value="Genomic_DNA"/>
</dbReference>
<feature type="transmembrane region" description="Helical" evidence="1">
    <location>
        <begin position="229"/>
        <end position="248"/>
    </location>
</feature>
<keyword evidence="1" id="KW-1133">Transmembrane helix</keyword>
<feature type="transmembrane region" description="Helical" evidence="1">
    <location>
        <begin position="260"/>
        <end position="278"/>
    </location>
</feature>
<protein>
    <submittedName>
        <fullName evidence="2">Uncharacterized protein</fullName>
    </submittedName>
</protein>
<keyword evidence="1" id="KW-0472">Membrane</keyword>
<keyword evidence="1" id="KW-0812">Transmembrane</keyword>
<evidence type="ECO:0000313" key="2">
    <source>
        <dbReference type="EMBL" id="GAA3713986.1"/>
    </source>
</evidence>
<feature type="transmembrane region" description="Helical" evidence="1">
    <location>
        <begin position="50"/>
        <end position="71"/>
    </location>
</feature>
<sequence>MTCSVTSGTSDARVAGSTIVGMTTFTTLYADRSPRATVSRLLRTRLVRFLTAYVEMSVSMLVGMALLGLLWDSVWPGLTGRPDAMALTMAFDMTLGMSAWMWVRRHAARHIAEMSAVMVLPFVVLLVPYWLGVLPGDALLTWGHIAMFALMGAYLAWRPHAAASAPVLNANGDPHGSRTALVSSILLVGGAGLAVAGGLLHPHDEPPNSHVSVFTEYAHSSDWVWVHDLQFLSAALVVAGFLVLGRVLQRLGAVPTLVRLGTASAAATAALIAVNMAVDGVALKQAVDSWAAAAPDDRAARFAAAEAVRWVEWGVNSFFTILLGVTVLTFAAALASQAHLGGRVRLAGVTGGLAGFLLIANGLAVGAHGFEPSDLPLVTTGLSIVMALGVPRLDRAASTGAPRLPAAGGRLAPR</sequence>
<feature type="transmembrane region" description="Helical" evidence="1">
    <location>
        <begin position="83"/>
        <end position="103"/>
    </location>
</feature>
<evidence type="ECO:0000313" key="3">
    <source>
        <dbReference type="Proteomes" id="UP001501468"/>
    </source>
</evidence>
<feature type="transmembrane region" description="Helical" evidence="1">
    <location>
        <begin position="313"/>
        <end position="334"/>
    </location>
</feature>
<feature type="transmembrane region" description="Helical" evidence="1">
    <location>
        <begin position="178"/>
        <end position="200"/>
    </location>
</feature>
<proteinExistence type="predicted"/>
<reference evidence="3" key="1">
    <citation type="journal article" date="2019" name="Int. J. Syst. Evol. Microbiol.">
        <title>The Global Catalogue of Microorganisms (GCM) 10K type strain sequencing project: providing services to taxonomists for standard genome sequencing and annotation.</title>
        <authorList>
            <consortium name="The Broad Institute Genomics Platform"/>
            <consortium name="The Broad Institute Genome Sequencing Center for Infectious Disease"/>
            <person name="Wu L."/>
            <person name="Ma J."/>
        </authorList>
    </citation>
    <scope>NUCLEOTIDE SEQUENCE [LARGE SCALE GENOMIC DNA]</scope>
    <source>
        <strain evidence="3">JCM 17125</strain>
    </source>
</reference>
<accession>A0ABP7E418</accession>
<name>A0ABP7E418_9MICO</name>
<feature type="transmembrane region" description="Helical" evidence="1">
    <location>
        <begin position="346"/>
        <end position="369"/>
    </location>
</feature>
<feature type="transmembrane region" description="Helical" evidence="1">
    <location>
        <begin position="115"/>
        <end position="133"/>
    </location>
</feature>
<evidence type="ECO:0000256" key="1">
    <source>
        <dbReference type="SAM" id="Phobius"/>
    </source>
</evidence>
<comment type="caution">
    <text evidence="2">The sequence shown here is derived from an EMBL/GenBank/DDBJ whole genome shotgun (WGS) entry which is preliminary data.</text>
</comment>
<feature type="transmembrane region" description="Helical" evidence="1">
    <location>
        <begin position="139"/>
        <end position="157"/>
    </location>
</feature>
<organism evidence="2 3">
    <name type="scientific">Terrabacter ginsenosidimutans</name>
    <dbReference type="NCBI Taxonomy" id="490575"/>
    <lineage>
        <taxon>Bacteria</taxon>
        <taxon>Bacillati</taxon>
        <taxon>Actinomycetota</taxon>
        <taxon>Actinomycetes</taxon>
        <taxon>Micrococcales</taxon>
        <taxon>Intrasporangiaceae</taxon>
        <taxon>Terrabacter</taxon>
    </lineage>
</organism>
<gene>
    <name evidence="2" type="ORF">GCM10022399_33320</name>
</gene>
<dbReference type="Proteomes" id="UP001501468">
    <property type="component" value="Unassembled WGS sequence"/>
</dbReference>
<keyword evidence="3" id="KW-1185">Reference proteome</keyword>